<evidence type="ECO:0000256" key="6">
    <source>
        <dbReference type="ARBA" id="ARBA00022989"/>
    </source>
</evidence>
<feature type="transmembrane region" description="Helical" evidence="9">
    <location>
        <begin position="49"/>
        <end position="67"/>
    </location>
</feature>
<evidence type="ECO:0000313" key="11">
    <source>
        <dbReference type="Proteomes" id="UP000567246"/>
    </source>
</evidence>
<dbReference type="PANTHER" id="PTHR21716:SF53">
    <property type="entry name" value="PERMEASE PERM-RELATED"/>
    <property type="match status" value="1"/>
</dbReference>
<feature type="transmembrane region" description="Helical" evidence="9">
    <location>
        <begin position="21"/>
        <end position="43"/>
    </location>
</feature>
<dbReference type="EMBL" id="JACHMW010000001">
    <property type="protein sequence ID" value="MBB5848855.1"/>
    <property type="molecule type" value="Genomic_DNA"/>
</dbReference>
<feature type="transmembrane region" description="Helical" evidence="9">
    <location>
        <begin position="316"/>
        <end position="343"/>
    </location>
</feature>
<evidence type="ECO:0000313" key="10">
    <source>
        <dbReference type="EMBL" id="MBB5848855.1"/>
    </source>
</evidence>
<evidence type="ECO:0000256" key="3">
    <source>
        <dbReference type="ARBA" id="ARBA00022448"/>
    </source>
</evidence>
<keyword evidence="3" id="KW-0813">Transport</keyword>
<evidence type="ECO:0000256" key="1">
    <source>
        <dbReference type="ARBA" id="ARBA00004651"/>
    </source>
</evidence>
<protein>
    <submittedName>
        <fullName evidence="10">Putative PurR-regulated permease PerM</fullName>
    </submittedName>
</protein>
<organism evidence="10 11">
    <name type="scientific">Micrococcus endophyticus</name>
    <dbReference type="NCBI Taxonomy" id="455343"/>
    <lineage>
        <taxon>Bacteria</taxon>
        <taxon>Bacillati</taxon>
        <taxon>Actinomycetota</taxon>
        <taxon>Actinomycetes</taxon>
        <taxon>Micrococcales</taxon>
        <taxon>Micrococcaceae</taxon>
        <taxon>Micrococcus</taxon>
    </lineage>
</organism>
<feature type="transmembrane region" description="Helical" evidence="9">
    <location>
        <begin position="79"/>
        <end position="100"/>
    </location>
</feature>
<keyword evidence="7 9" id="KW-0472">Membrane</keyword>
<dbReference type="RefSeq" id="WP_184172140.1">
    <property type="nucleotide sequence ID" value="NZ_BAABAG010000004.1"/>
</dbReference>
<evidence type="ECO:0000256" key="8">
    <source>
        <dbReference type="SAM" id="MobiDB-lite"/>
    </source>
</evidence>
<dbReference type="PANTHER" id="PTHR21716">
    <property type="entry name" value="TRANSMEMBRANE PROTEIN"/>
    <property type="match status" value="1"/>
</dbReference>
<gene>
    <name evidence="10" type="ORF">HDA33_001419</name>
</gene>
<keyword evidence="11" id="KW-1185">Reference proteome</keyword>
<evidence type="ECO:0000256" key="7">
    <source>
        <dbReference type="ARBA" id="ARBA00023136"/>
    </source>
</evidence>
<comment type="caution">
    <text evidence="10">The sequence shown here is derived from an EMBL/GenBank/DDBJ whole genome shotgun (WGS) entry which is preliminary data.</text>
</comment>
<feature type="transmembrane region" description="Helical" evidence="9">
    <location>
        <begin position="280"/>
        <end position="296"/>
    </location>
</feature>
<evidence type="ECO:0000256" key="4">
    <source>
        <dbReference type="ARBA" id="ARBA00022475"/>
    </source>
</evidence>
<evidence type="ECO:0000256" key="5">
    <source>
        <dbReference type="ARBA" id="ARBA00022692"/>
    </source>
</evidence>
<dbReference type="GO" id="GO:0055085">
    <property type="term" value="P:transmembrane transport"/>
    <property type="evidence" value="ECO:0007669"/>
    <property type="project" value="TreeGrafter"/>
</dbReference>
<dbReference type="Pfam" id="PF01594">
    <property type="entry name" value="AI-2E_transport"/>
    <property type="match status" value="1"/>
</dbReference>
<keyword evidence="6 9" id="KW-1133">Transmembrane helix</keyword>
<keyword evidence="4" id="KW-1003">Cell membrane</keyword>
<reference evidence="10 11" key="1">
    <citation type="submission" date="2020-08" db="EMBL/GenBank/DDBJ databases">
        <title>Sequencing the genomes of 1000 actinobacteria strains.</title>
        <authorList>
            <person name="Klenk H.-P."/>
        </authorList>
    </citation>
    <scope>NUCLEOTIDE SEQUENCE [LARGE SCALE GENOMIC DNA]</scope>
    <source>
        <strain evidence="10 11">DSM 17945</strain>
    </source>
</reference>
<sequence length="404" mass="41843">MSSTLAAQTKINKDVPYGLTVAAAWSWRLVAVLVGLGVLWWLLSFVSLVLIPVLVAALLATLLAPLFEGMRRIGLPGIAASLLCVLLLVVVVVGLVVLAGQQIVQGFSDLGEKLTTAVYGAIAWLAGMGVEIPTSGGGLEGLWKTVQDNSGTLLNSAMTFGSTAVNIGAGFFIALFSLIFFLYDGDRIWRFILIFVPKAHRATVGRAGQTGWRALGNYVRVQIFVAFVDAVGIGLGALILGVPLAIPLAVLVFLASFIPMIGATVTGAIAVLFALMSNGLVNALLMLGVVLLVQQIESNVLQPLVMGKAVALHPLAVFLAVAAGSAVLGLAGAVFAVPVLAFVNSFIRALTADPPEQLTDRSDQALAPGGAADEAVGSHVFEPTKHDDAALASEDDAGTSGDLR</sequence>
<comment type="similarity">
    <text evidence="2">Belongs to the autoinducer-2 exporter (AI-2E) (TC 2.A.86) family.</text>
</comment>
<feature type="transmembrane region" description="Helical" evidence="9">
    <location>
        <begin position="223"/>
        <end position="242"/>
    </location>
</feature>
<dbReference type="Proteomes" id="UP000567246">
    <property type="component" value="Unassembled WGS sequence"/>
</dbReference>
<name>A0A7W9JJ46_9MICC</name>
<accession>A0A7W9JJ46</accession>
<comment type="subcellular location">
    <subcellularLocation>
        <location evidence="1">Cell membrane</location>
        <topology evidence="1">Multi-pass membrane protein</topology>
    </subcellularLocation>
</comment>
<keyword evidence="5 9" id="KW-0812">Transmembrane</keyword>
<feature type="transmembrane region" description="Helical" evidence="9">
    <location>
        <begin position="248"/>
        <end position="273"/>
    </location>
</feature>
<feature type="region of interest" description="Disordered" evidence="8">
    <location>
        <begin position="383"/>
        <end position="404"/>
    </location>
</feature>
<evidence type="ECO:0000256" key="2">
    <source>
        <dbReference type="ARBA" id="ARBA00009773"/>
    </source>
</evidence>
<evidence type="ECO:0000256" key="9">
    <source>
        <dbReference type="SAM" id="Phobius"/>
    </source>
</evidence>
<dbReference type="AlphaFoldDB" id="A0A7W9JJ46"/>
<feature type="transmembrane region" description="Helical" evidence="9">
    <location>
        <begin position="163"/>
        <end position="183"/>
    </location>
</feature>
<dbReference type="GO" id="GO:0005886">
    <property type="term" value="C:plasma membrane"/>
    <property type="evidence" value="ECO:0007669"/>
    <property type="project" value="UniProtKB-SubCell"/>
</dbReference>
<dbReference type="InterPro" id="IPR002549">
    <property type="entry name" value="AI-2E-like"/>
</dbReference>
<proteinExistence type="inferred from homology"/>